<evidence type="ECO:0000259" key="8">
    <source>
        <dbReference type="PROSITE" id="PS50202"/>
    </source>
</evidence>
<dbReference type="GO" id="GO:0033149">
    <property type="term" value="F:FFAT motif binding"/>
    <property type="evidence" value="ECO:0007669"/>
    <property type="project" value="TreeGrafter"/>
</dbReference>
<dbReference type="PIRSF" id="PIRSF019693">
    <property type="entry name" value="VAMP-associated"/>
    <property type="match status" value="1"/>
</dbReference>
<comment type="caution">
    <text evidence="9">The sequence shown here is derived from an EMBL/GenBank/DDBJ whole genome shotgun (WGS) entry which is preliminary data.</text>
</comment>
<evidence type="ECO:0000256" key="7">
    <source>
        <dbReference type="SAM" id="Phobius"/>
    </source>
</evidence>
<dbReference type="PROSITE" id="PS50202">
    <property type="entry name" value="MSP"/>
    <property type="match status" value="1"/>
</dbReference>
<dbReference type="GO" id="GO:0061817">
    <property type="term" value="P:endoplasmic reticulum-plasma membrane tethering"/>
    <property type="evidence" value="ECO:0007669"/>
    <property type="project" value="TreeGrafter"/>
</dbReference>
<keyword evidence="10" id="KW-1185">Reference proteome</keyword>
<feature type="domain" description="MSP" evidence="8">
    <location>
        <begin position="5"/>
        <end position="139"/>
    </location>
</feature>
<dbReference type="InterPro" id="IPR008962">
    <property type="entry name" value="PapD-like_sf"/>
</dbReference>
<evidence type="ECO:0000256" key="4">
    <source>
        <dbReference type="ARBA" id="ARBA00022989"/>
    </source>
</evidence>
<evidence type="ECO:0000256" key="6">
    <source>
        <dbReference type="SAM" id="Coils"/>
    </source>
</evidence>
<keyword evidence="4 7" id="KW-1133">Transmembrane helix</keyword>
<dbReference type="GO" id="GO:0090158">
    <property type="term" value="P:endoplasmic reticulum membrane organization"/>
    <property type="evidence" value="ECO:0007669"/>
    <property type="project" value="TreeGrafter"/>
</dbReference>
<reference evidence="9" key="1">
    <citation type="submission" date="2020-05" db="EMBL/GenBank/DDBJ databases">
        <title>Phylogenomic resolution of chytrid fungi.</title>
        <authorList>
            <person name="Stajich J.E."/>
            <person name="Amses K."/>
            <person name="Simmons R."/>
            <person name="Seto K."/>
            <person name="Myers J."/>
            <person name="Bonds A."/>
            <person name="Quandt C.A."/>
            <person name="Barry K."/>
            <person name="Liu P."/>
            <person name="Grigoriev I."/>
            <person name="Longcore J.E."/>
            <person name="James T.Y."/>
        </authorList>
    </citation>
    <scope>NUCLEOTIDE SEQUENCE</scope>
    <source>
        <strain evidence="9">JEL0513</strain>
    </source>
</reference>
<dbReference type="SUPFAM" id="SSF49354">
    <property type="entry name" value="PapD-like"/>
    <property type="match status" value="1"/>
</dbReference>
<evidence type="ECO:0000313" key="10">
    <source>
        <dbReference type="Proteomes" id="UP001211907"/>
    </source>
</evidence>
<dbReference type="Pfam" id="PF00635">
    <property type="entry name" value="Motile_Sperm"/>
    <property type="match status" value="1"/>
</dbReference>
<evidence type="ECO:0000313" key="9">
    <source>
        <dbReference type="EMBL" id="KAJ3131361.1"/>
    </source>
</evidence>
<dbReference type="Proteomes" id="UP001211907">
    <property type="component" value="Unassembled WGS sequence"/>
</dbReference>
<dbReference type="InterPro" id="IPR013783">
    <property type="entry name" value="Ig-like_fold"/>
</dbReference>
<dbReference type="InterPro" id="IPR000535">
    <property type="entry name" value="MSP_dom"/>
</dbReference>
<sequence>MSAIAISVAPDTLEFRRPFSQVVRQFITLTNTATDGSVLAFKIKTTAPKQYCVRPNAGTIAPGGTREIEVLLQAMREDPPLDFRCKDKFLVQSTRVPRDFGEVEDETARATELWTRAEEAKRFGNEDSIYEKKIKVAFLAPVPQIPLPNAVTSTTITATVSNGTSPVSTTTVDPDAAVITSAKQTDRELRDAKDAIKRLTIACEGYKAEIERLNVLRQRKTADEKSGSAVVGSQFATSQTQQTLPLPLAIALALIAFILGAVLF</sequence>
<name>A0AAD5T574_9FUNG</name>
<accession>A0AAD5T574</accession>
<evidence type="ECO:0000256" key="5">
    <source>
        <dbReference type="ARBA" id="ARBA00023136"/>
    </source>
</evidence>
<dbReference type="EMBL" id="JADGJH010000300">
    <property type="protein sequence ID" value="KAJ3131361.1"/>
    <property type="molecule type" value="Genomic_DNA"/>
</dbReference>
<feature type="transmembrane region" description="Helical" evidence="7">
    <location>
        <begin position="244"/>
        <end position="263"/>
    </location>
</feature>
<organism evidence="9 10">
    <name type="scientific">Physocladia obscura</name>
    <dbReference type="NCBI Taxonomy" id="109957"/>
    <lineage>
        <taxon>Eukaryota</taxon>
        <taxon>Fungi</taxon>
        <taxon>Fungi incertae sedis</taxon>
        <taxon>Chytridiomycota</taxon>
        <taxon>Chytridiomycota incertae sedis</taxon>
        <taxon>Chytridiomycetes</taxon>
        <taxon>Chytridiales</taxon>
        <taxon>Chytriomycetaceae</taxon>
        <taxon>Physocladia</taxon>
    </lineage>
</organism>
<dbReference type="GO" id="GO:0005789">
    <property type="term" value="C:endoplasmic reticulum membrane"/>
    <property type="evidence" value="ECO:0007669"/>
    <property type="project" value="InterPro"/>
</dbReference>
<evidence type="ECO:0000256" key="3">
    <source>
        <dbReference type="ARBA" id="ARBA00022692"/>
    </source>
</evidence>
<dbReference type="PANTHER" id="PTHR10809">
    <property type="entry name" value="VESICLE-ASSOCIATED MEMBRANE PROTEIN-ASSOCIATED PROTEIN"/>
    <property type="match status" value="1"/>
</dbReference>
<dbReference type="InterPro" id="IPR016763">
    <property type="entry name" value="VAP"/>
</dbReference>
<keyword evidence="6" id="KW-0175">Coiled coil</keyword>
<dbReference type="Gene3D" id="2.60.40.10">
    <property type="entry name" value="Immunoglobulins"/>
    <property type="match status" value="1"/>
</dbReference>
<gene>
    <name evidence="9" type="primary">SCS2_2</name>
    <name evidence="9" type="ORF">HK100_006482</name>
</gene>
<proteinExistence type="inferred from homology"/>
<dbReference type="GO" id="GO:0005886">
    <property type="term" value="C:plasma membrane"/>
    <property type="evidence" value="ECO:0007669"/>
    <property type="project" value="TreeGrafter"/>
</dbReference>
<dbReference type="PANTHER" id="PTHR10809:SF6">
    <property type="entry name" value="AT11025P-RELATED"/>
    <property type="match status" value="1"/>
</dbReference>
<comment type="subcellular location">
    <subcellularLocation>
        <location evidence="1">Membrane</location>
        <topology evidence="1">Single-pass type IV membrane protein</topology>
    </subcellularLocation>
</comment>
<comment type="similarity">
    <text evidence="2">Belongs to the VAMP-associated protein (VAP) (TC 9.B.17) family.</text>
</comment>
<evidence type="ECO:0000256" key="2">
    <source>
        <dbReference type="ARBA" id="ARBA00008932"/>
    </source>
</evidence>
<protein>
    <submittedName>
        <fullName evidence="9">Phosphatidylinositol-binding protein scs2</fullName>
    </submittedName>
</protein>
<keyword evidence="5 7" id="KW-0472">Membrane</keyword>
<feature type="coiled-coil region" evidence="6">
    <location>
        <begin position="182"/>
        <end position="216"/>
    </location>
</feature>
<keyword evidence="3 7" id="KW-0812">Transmembrane</keyword>
<dbReference type="AlphaFoldDB" id="A0AAD5T574"/>
<evidence type="ECO:0000256" key="1">
    <source>
        <dbReference type="ARBA" id="ARBA00004211"/>
    </source>
</evidence>